<evidence type="ECO:0000256" key="3">
    <source>
        <dbReference type="ARBA" id="ARBA00022475"/>
    </source>
</evidence>
<dbReference type="InterPro" id="IPR036458">
    <property type="entry name" value="Na:dicarbo_symporter_sf"/>
</dbReference>
<proteinExistence type="predicted"/>
<dbReference type="Pfam" id="PF00375">
    <property type="entry name" value="SDF"/>
    <property type="match status" value="1"/>
</dbReference>
<keyword evidence="4 7" id="KW-0812">Transmembrane</keyword>
<dbReference type="AlphaFoldDB" id="M5ABQ2"/>
<dbReference type="Proteomes" id="UP000012042">
    <property type="component" value="Chromosome"/>
</dbReference>
<evidence type="ECO:0000313" key="8">
    <source>
        <dbReference type="EMBL" id="BAN05712.1"/>
    </source>
</evidence>
<evidence type="ECO:0000256" key="1">
    <source>
        <dbReference type="ARBA" id="ARBA00004651"/>
    </source>
</evidence>
<gene>
    <name evidence="8" type="ORF">LVISKB_0077</name>
</gene>
<dbReference type="GO" id="GO:0005886">
    <property type="term" value="C:plasma membrane"/>
    <property type="evidence" value="ECO:0007669"/>
    <property type="project" value="UniProtKB-SubCell"/>
</dbReference>
<evidence type="ECO:0000313" key="9">
    <source>
        <dbReference type="Proteomes" id="UP000012042"/>
    </source>
</evidence>
<reference evidence="8 9" key="1">
    <citation type="journal article" date="2013" name="PLoS ONE">
        <title>Genomic Analysis by Deep Sequencing of the Probiotic Lactobacillus brevis KB290 Harboring Nine Plasmids Reveals Genomic Stability.</title>
        <authorList>
            <person name="Fukao M."/>
            <person name="Oshima K."/>
            <person name="Morita H."/>
            <person name="Toh H."/>
            <person name="Suda W."/>
            <person name="Kim S.W."/>
            <person name="Suzuki S."/>
            <person name="Yakabe T."/>
            <person name="Hattori M."/>
            <person name="Yajima N."/>
        </authorList>
    </citation>
    <scope>NUCLEOTIDE SEQUENCE [LARGE SCALE GENOMIC DNA]</scope>
    <source>
        <strain evidence="8 9">KB290</strain>
    </source>
</reference>
<evidence type="ECO:0000256" key="2">
    <source>
        <dbReference type="ARBA" id="ARBA00022448"/>
    </source>
</evidence>
<accession>M5ABQ2</accession>
<keyword evidence="6 7" id="KW-0472">Membrane</keyword>
<dbReference type="GO" id="GO:0015293">
    <property type="term" value="F:symporter activity"/>
    <property type="evidence" value="ECO:0007669"/>
    <property type="project" value="UniProtKB-KW"/>
</dbReference>
<evidence type="ECO:0000256" key="6">
    <source>
        <dbReference type="ARBA" id="ARBA00023136"/>
    </source>
</evidence>
<organism evidence="8 9">
    <name type="scientific">Levilactobacillus brevis KB290</name>
    <dbReference type="NCBI Taxonomy" id="1001583"/>
    <lineage>
        <taxon>Bacteria</taxon>
        <taxon>Bacillati</taxon>
        <taxon>Bacillota</taxon>
        <taxon>Bacilli</taxon>
        <taxon>Lactobacillales</taxon>
        <taxon>Lactobacillaceae</taxon>
        <taxon>Levilactobacillus</taxon>
    </lineage>
</organism>
<keyword evidence="2" id="KW-0813">Transport</keyword>
<evidence type="ECO:0000256" key="7">
    <source>
        <dbReference type="SAM" id="Phobius"/>
    </source>
</evidence>
<dbReference type="PRINTS" id="PR00173">
    <property type="entry name" value="EDTRNSPORT"/>
</dbReference>
<evidence type="ECO:0000256" key="5">
    <source>
        <dbReference type="ARBA" id="ARBA00022989"/>
    </source>
</evidence>
<dbReference type="SUPFAM" id="SSF118215">
    <property type="entry name" value="Proton glutamate symport protein"/>
    <property type="match status" value="1"/>
</dbReference>
<dbReference type="Gene3D" id="1.10.3860.10">
    <property type="entry name" value="Sodium:dicarboxylate symporter"/>
    <property type="match status" value="1"/>
</dbReference>
<sequence length="143" mass="15521">MDGSRMKKYRSYRLSLGWQILIGLALGIVLGAVFYQNKLAITAMQNIGNMFIGLIQMIVLPIVVSCLTVGIANMGDIKQLGRVGGKTIIYFEIMTTIAIALGLLIGNISTPATLSTFTNYIAQILANTSPRRNLLAIQEFGPL</sequence>
<dbReference type="PANTHER" id="PTHR42865">
    <property type="entry name" value="PROTON/GLUTAMATE-ASPARTATE SYMPORTER"/>
    <property type="match status" value="1"/>
</dbReference>
<protein>
    <submittedName>
        <fullName evidence="8">Proton glutamate symport protein</fullName>
    </submittedName>
</protein>
<feature type="transmembrane region" description="Helical" evidence="7">
    <location>
        <begin position="87"/>
        <end position="108"/>
    </location>
</feature>
<evidence type="ECO:0000256" key="4">
    <source>
        <dbReference type="ARBA" id="ARBA00022692"/>
    </source>
</evidence>
<keyword evidence="5 7" id="KW-1133">Transmembrane helix</keyword>
<feature type="transmembrane region" description="Helical" evidence="7">
    <location>
        <begin position="12"/>
        <end position="35"/>
    </location>
</feature>
<name>M5ABQ2_LEVBR</name>
<feature type="transmembrane region" description="Helical" evidence="7">
    <location>
        <begin position="47"/>
        <end position="75"/>
    </location>
</feature>
<dbReference type="GO" id="GO:0006835">
    <property type="term" value="P:dicarboxylic acid transport"/>
    <property type="evidence" value="ECO:0007669"/>
    <property type="project" value="TreeGrafter"/>
</dbReference>
<dbReference type="KEGG" id="lbk:LVISKB_0077"/>
<dbReference type="PANTHER" id="PTHR42865:SF7">
    <property type="entry name" value="PROTON_GLUTAMATE-ASPARTATE SYMPORTER"/>
    <property type="match status" value="1"/>
</dbReference>
<dbReference type="InterPro" id="IPR001991">
    <property type="entry name" value="Na-dicarboxylate_symporter"/>
</dbReference>
<keyword evidence="3" id="KW-1003">Cell membrane</keyword>
<dbReference type="PATRIC" id="fig|1001583.3.peg.74"/>
<dbReference type="HOGENOM" id="CLU_1803706_0_0_9"/>
<dbReference type="EMBL" id="AP012167">
    <property type="protein sequence ID" value="BAN05712.1"/>
    <property type="molecule type" value="Genomic_DNA"/>
</dbReference>
<comment type="subcellular location">
    <subcellularLocation>
        <location evidence="1">Cell membrane</location>
        <topology evidence="1">Multi-pass membrane protein</topology>
    </subcellularLocation>
</comment>